<evidence type="ECO:0000256" key="2">
    <source>
        <dbReference type="ARBA" id="ARBA00006349"/>
    </source>
</evidence>
<name>A0A8S1CU41_9INSE</name>
<feature type="coiled-coil region" evidence="7">
    <location>
        <begin position="49"/>
        <end position="76"/>
    </location>
</feature>
<evidence type="ECO:0000256" key="1">
    <source>
        <dbReference type="ARBA" id="ARBA00004123"/>
    </source>
</evidence>
<organism evidence="9 10">
    <name type="scientific">Cloeon dipterum</name>
    <dbReference type="NCBI Taxonomy" id="197152"/>
    <lineage>
        <taxon>Eukaryota</taxon>
        <taxon>Metazoa</taxon>
        <taxon>Ecdysozoa</taxon>
        <taxon>Arthropoda</taxon>
        <taxon>Hexapoda</taxon>
        <taxon>Insecta</taxon>
        <taxon>Pterygota</taxon>
        <taxon>Palaeoptera</taxon>
        <taxon>Ephemeroptera</taxon>
        <taxon>Pisciforma</taxon>
        <taxon>Baetidae</taxon>
        <taxon>Cloeon</taxon>
    </lineage>
</organism>
<feature type="compositionally biased region" description="Polar residues" evidence="8">
    <location>
        <begin position="12"/>
        <end position="25"/>
    </location>
</feature>
<dbReference type="Proteomes" id="UP000494165">
    <property type="component" value="Unassembled WGS sequence"/>
</dbReference>
<dbReference type="Pfam" id="PF06825">
    <property type="entry name" value="HSBP1"/>
    <property type="match status" value="1"/>
</dbReference>
<feature type="compositionally biased region" description="Basic and acidic residues" evidence="8">
    <location>
        <begin position="1"/>
        <end position="11"/>
    </location>
</feature>
<evidence type="ECO:0000256" key="5">
    <source>
        <dbReference type="ARBA" id="ARBA00038772"/>
    </source>
</evidence>
<comment type="subunit">
    <text evidence="5">Homohexamer. Associates with heptad repeats of HSF1 trimers and probably also HSF1 monomers, and with HSP70. Association with HSF1 trimers and HSP70 coincides with attenuation of heat shock response and the conversion of HSF1 trimer to monomer.</text>
</comment>
<evidence type="ECO:0000256" key="6">
    <source>
        <dbReference type="ARBA" id="ARBA00039223"/>
    </source>
</evidence>
<keyword evidence="10" id="KW-1185">Reference proteome</keyword>
<dbReference type="FunFam" id="1.20.5.430:FF:000002">
    <property type="entry name" value="Heat shock factor-binding protein 1"/>
    <property type="match status" value="1"/>
</dbReference>
<dbReference type="InterPro" id="IPR009643">
    <property type="entry name" value="HS1-bd"/>
</dbReference>
<proteinExistence type="inferred from homology"/>
<evidence type="ECO:0000256" key="7">
    <source>
        <dbReference type="SAM" id="Coils"/>
    </source>
</evidence>
<dbReference type="OrthoDB" id="4159489at2759"/>
<comment type="caution">
    <text evidence="9">The sequence shown here is derived from an EMBL/GenBank/DDBJ whole genome shotgun (WGS) entry which is preliminary data.</text>
</comment>
<comment type="function">
    <text evidence="4">Negative regulator of the heat shock response. Negatively affects HSF1 DNA-binding activity. May have a role in the suppression of the activation of the stress response during the aging process.</text>
</comment>
<reference evidence="9 10" key="1">
    <citation type="submission" date="2020-04" db="EMBL/GenBank/DDBJ databases">
        <authorList>
            <person name="Alioto T."/>
            <person name="Alioto T."/>
            <person name="Gomez Garrido J."/>
        </authorList>
    </citation>
    <scope>NUCLEOTIDE SEQUENCE [LARGE SCALE GENOMIC DNA]</scope>
</reference>
<evidence type="ECO:0000256" key="4">
    <source>
        <dbReference type="ARBA" id="ARBA00037689"/>
    </source>
</evidence>
<keyword evidence="3" id="KW-0539">Nucleus</keyword>
<dbReference type="Gene3D" id="1.20.5.430">
    <property type="match status" value="1"/>
</dbReference>
<dbReference type="GO" id="GO:0070370">
    <property type="term" value="P:cellular heat acclimation"/>
    <property type="evidence" value="ECO:0007669"/>
    <property type="project" value="TreeGrafter"/>
</dbReference>
<dbReference type="PANTHER" id="PTHR19424">
    <property type="entry name" value="HEAT SHOCK FACTOR BINDING PROTEIN 1"/>
    <property type="match status" value="1"/>
</dbReference>
<accession>A0A8S1CU41</accession>
<gene>
    <name evidence="9" type="ORF">CLODIP_2_CD15184</name>
</gene>
<evidence type="ECO:0000256" key="3">
    <source>
        <dbReference type="ARBA" id="ARBA00023242"/>
    </source>
</evidence>
<comment type="subcellular location">
    <subcellularLocation>
        <location evidence="1">Nucleus</location>
    </subcellularLocation>
</comment>
<protein>
    <recommendedName>
        <fullName evidence="6">Heat shock factor-binding protein 1</fullName>
    </recommendedName>
</protein>
<sequence>MAETPDMKNLDEQQNYALANNSDPKNVQELTTYVQTLLQQMQDRFQTMSDQIITRIDEMGNRIDDLEKNIADLMTQAGVEGPDK</sequence>
<evidence type="ECO:0000313" key="9">
    <source>
        <dbReference type="EMBL" id="CAB3373510.1"/>
    </source>
</evidence>
<dbReference type="GO" id="GO:0003714">
    <property type="term" value="F:transcription corepressor activity"/>
    <property type="evidence" value="ECO:0007669"/>
    <property type="project" value="InterPro"/>
</dbReference>
<dbReference type="GO" id="GO:0005634">
    <property type="term" value="C:nucleus"/>
    <property type="evidence" value="ECO:0007669"/>
    <property type="project" value="UniProtKB-SubCell"/>
</dbReference>
<feature type="region of interest" description="Disordered" evidence="8">
    <location>
        <begin position="1"/>
        <end position="25"/>
    </location>
</feature>
<dbReference type="AlphaFoldDB" id="A0A8S1CU41"/>
<evidence type="ECO:0000256" key="8">
    <source>
        <dbReference type="SAM" id="MobiDB-lite"/>
    </source>
</evidence>
<evidence type="ECO:0000313" key="10">
    <source>
        <dbReference type="Proteomes" id="UP000494165"/>
    </source>
</evidence>
<dbReference type="EMBL" id="CADEPI010000086">
    <property type="protein sequence ID" value="CAB3373510.1"/>
    <property type="molecule type" value="Genomic_DNA"/>
</dbReference>
<keyword evidence="7" id="KW-0175">Coiled coil</keyword>
<comment type="similarity">
    <text evidence="2">Belongs to the HSBP1 family.</text>
</comment>
<dbReference type="PANTHER" id="PTHR19424:SF0">
    <property type="entry name" value="HEAT SHOCK FACTOR BINDING PROTEIN 1"/>
    <property type="match status" value="1"/>
</dbReference>
<dbReference type="GO" id="GO:0005829">
    <property type="term" value="C:cytosol"/>
    <property type="evidence" value="ECO:0007669"/>
    <property type="project" value="TreeGrafter"/>
</dbReference>